<keyword evidence="3" id="KW-1185">Reference proteome</keyword>
<gene>
    <name evidence="2" type="ORF">AX760_24805</name>
</gene>
<reference evidence="2 3" key="1">
    <citation type="submission" date="2016-02" db="EMBL/GenBank/DDBJ databases">
        <title>Genome sequencing of a beta-galactosidase producing bacteria Rhizobium sp. 59.</title>
        <authorList>
            <person name="Wang D."/>
            <person name="Kot W."/>
            <person name="Qin Y."/>
            <person name="Hansen L."/>
            <person name="Naqvi K."/>
            <person name="Rensing C."/>
        </authorList>
    </citation>
    <scope>NUCLEOTIDE SEQUENCE [LARGE SCALE GENOMIC DNA]</scope>
    <source>
        <strain evidence="2 3">59</strain>
    </source>
</reference>
<organism evidence="2 3">
    <name type="scientific">Pararhizobium antarcticum</name>
    <dbReference type="NCBI Taxonomy" id="1798805"/>
    <lineage>
        <taxon>Bacteria</taxon>
        <taxon>Pseudomonadati</taxon>
        <taxon>Pseudomonadota</taxon>
        <taxon>Alphaproteobacteria</taxon>
        <taxon>Hyphomicrobiales</taxon>
        <taxon>Rhizobiaceae</taxon>
        <taxon>Rhizobium/Agrobacterium group</taxon>
        <taxon>Pararhizobium</taxon>
    </lineage>
</organism>
<accession>A0A657LL42</accession>
<protein>
    <recommendedName>
        <fullName evidence="1">DUF7007 domain-containing protein</fullName>
    </recommendedName>
</protein>
<proteinExistence type="predicted"/>
<name>A0A657LL42_9HYPH</name>
<dbReference type="EMBL" id="LSRP01000155">
    <property type="protein sequence ID" value="OJF89663.1"/>
    <property type="molecule type" value="Genomic_DNA"/>
</dbReference>
<dbReference type="Pfam" id="PF22653">
    <property type="entry name" value="DUF7007"/>
    <property type="match status" value="1"/>
</dbReference>
<dbReference type="InterPro" id="IPR054276">
    <property type="entry name" value="DUF7007"/>
</dbReference>
<evidence type="ECO:0000313" key="2">
    <source>
        <dbReference type="EMBL" id="OJF89663.1"/>
    </source>
</evidence>
<dbReference type="AlphaFoldDB" id="A0A657LL42"/>
<dbReference type="Proteomes" id="UP000182661">
    <property type="component" value="Unassembled WGS sequence"/>
</dbReference>
<evidence type="ECO:0000259" key="1">
    <source>
        <dbReference type="Pfam" id="PF22653"/>
    </source>
</evidence>
<comment type="caution">
    <text evidence="2">The sequence shown here is derived from an EMBL/GenBank/DDBJ whole genome shotgun (WGS) entry which is preliminary data.</text>
</comment>
<feature type="domain" description="DUF7007" evidence="1">
    <location>
        <begin position="88"/>
        <end position="201"/>
    </location>
</feature>
<sequence>MEFGTSADGFPVARIGDTTLAMVPTADGRENFLASAWRLTRPLADLKRRDFHGHEGRLDNEAAFRARVVETARHKAELANLSREQVRMSCSTPWGASQHATIYADGIVFHATSGHGGFHLSAARNDKVLEVLRNASGWYEEDTEWAIVALIFPDVFTTYERSCADETLRNAWPSEWERIHGRRLEPGESWSKDKAVFERTHVHDWVVASAITSTHHAGMVEVVARRSRASTAQDEERRFLVPSSEYDTRGRFGFVIDGQRHAIYDGPSNFLGWPRRKTLS</sequence>
<evidence type="ECO:0000313" key="3">
    <source>
        <dbReference type="Proteomes" id="UP000182661"/>
    </source>
</evidence>